<dbReference type="CDD" id="cd12872">
    <property type="entry name" value="SPRY_Ash2"/>
    <property type="match status" value="1"/>
</dbReference>
<evidence type="ECO:0000256" key="3">
    <source>
        <dbReference type="ARBA" id="ARBA00038149"/>
    </source>
</evidence>
<evidence type="ECO:0000256" key="1">
    <source>
        <dbReference type="ARBA" id="ARBA00004123"/>
    </source>
</evidence>
<dbReference type="InterPro" id="IPR013320">
    <property type="entry name" value="ConA-like_dom_sf"/>
</dbReference>
<dbReference type="InterPro" id="IPR043136">
    <property type="entry name" value="B30.2/SPRY_sf"/>
</dbReference>
<dbReference type="PANTHER" id="PTHR10598:SF0">
    <property type="entry name" value="SET1_ASH2 HISTONE METHYLTRANSFERASE COMPLEX SUBUNIT ASH2"/>
    <property type="match status" value="1"/>
</dbReference>
<feature type="domain" description="B30.2/SPRY" evidence="4">
    <location>
        <begin position="65"/>
        <end position="273"/>
    </location>
</feature>
<dbReference type="PANTHER" id="PTHR10598">
    <property type="entry name" value="SET1/ASH2 HISTONE METHYLTRANSFERASE COMPLEX SUBUNIT ASH2"/>
    <property type="match status" value="1"/>
</dbReference>
<evidence type="ECO:0000313" key="5">
    <source>
        <dbReference type="EMBL" id="KGK36755.1"/>
    </source>
</evidence>
<organism evidence="5 6">
    <name type="scientific">Pichia kudriavzevii</name>
    <name type="common">Yeast</name>
    <name type="synonym">Issatchenkia orientalis</name>
    <dbReference type="NCBI Taxonomy" id="4909"/>
    <lineage>
        <taxon>Eukaryota</taxon>
        <taxon>Fungi</taxon>
        <taxon>Dikarya</taxon>
        <taxon>Ascomycota</taxon>
        <taxon>Saccharomycotina</taxon>
        <taxon>Pichiomycetes</taxon>
        <taxon>Pichiales</taxon>
        <taxon>Pichiaceae</taxon>
        <taxon>Pichia</taxon>
    </lineage>
</organism>
<sequence>MAKKQKVIPRLKPTPYELNDLITTLKQPQLVPSAKLYTKDCDTIQLYTTPDLPNNKRGFKYTPCRPNPLLDSSLYSTTDLPPFTAHWSYFDRSPDILVDEDMAIVGCQEGDGWRSVRAEYGLREKRWYIEYEIISGIPKVGGDESINNNADSRSHTPVIEAGSSVAHVRVGIARREASLEAPVGFDGYGYGIRDINCEKVHLSRRGDIGTKRDLKIGDIIGILIELPDIQTQKEISKAMIYEKTLEEPQKLDPALDSKNINDSFIGKGVEREMIPIKYKNNLYFEEYEYTGSKQMDHLLNPVTVFGEHAMPDNKRSQPAKLPNSSMTLYINGEKVGVPFTNLIAFLPPASEQRAARDQKSKKQLDDFIVDRDDGTLGYYPMVSCFRGGAVKLNTSSKVWRVPQDLDSALNSGTIKPYGLRMHSSIVEQTVYDLIEDAVNKYLDRKERDFLAEKL</sequence>
<name>A0A099NVW8_PICKU</name>
<comment type="similarity">
    <text evidence="3">Belongs to the cclA family.</text>
</comment>
<dbReference type="Gene3D" id="2.60.120.920">
    <property type="match status" value="1"/>
</dbReference>
<comment type="subcellular location">
    <subcellularLocation>
        <location evidence="1">Nucleus</location>
    </subcellularLocation>
</comment>
<dbReference type="InterPro" id="IPR003877">
    <property type="entry name" value="SPRY_dom"/>
</dbReference>
<dbReference type="HOGENOM" id="CLU_014420_4_1_1"/>
<dbReference type="VEuPathDB" id="FungiDB:C5L36_0D04470"/>
<dbReference type="SMART" id="SM00449">
    <property type="entry name" value="SPRY"/>
    <property type="match status" value="1"/>
</dbReference>
<evidence type="ECO:0000259" key="4">
    <source>
        <dbReference type="PROSITE" id="PS50188"/>
    </source>
</evidence>
<dbReference type="Proteomes" id="UP000029867">
    <property type="component" value="Unassembled WGS sequence"/>
</dbReference>
<accession>A0A099NVW8</accession>
<dbReference type="AlphaFoldDB" id="A0A099NVW8"/>
<dbReference type="eggNOG" id="KOG2626">
    <property type="taxonomic scope" value="Eukaryota"/>
</dbReference>
<protein>
    <recommendedName>
        <fullName evidence="4">B30.2/SPRY domain-containing protein</fullName>
    </recommendedName>
</protein>
<dbReference type="EMBL" id="JQFK01000054">
    <property type="protein sequence ID" value="KGK36755.1"/>
    <property type="molecule type" value="Genomic_DNA"/>
</dbReference>
<dbReference type="SUPFAM" id="SSF49899">
    <property type="entry name" value="Concanavalin A-like lectins/glucanases"/>
    <property type="match status" value="1"/>
</dbReference>
<evidence type="ECO:0000256" key="2">
    <source>
        <dbReference type="ARBA" id="ARBA00023242"/>
    </source>
</evidence>
<comment type="caution">
    <text evidence="5">The sequence shown here is derived from an EMBL/GenBank/DDBJ whole genome shotgun (WGS) entry which is preliminary data.</text>
</comment>
<gene>
    <name evidence="5" type="ORF">JL09_g4082</name>
</gene>
<dbReference type="GO" id="GO:0048188">
    <property type="term" value="C:Set1C/COMPASS complex"/>
    <property type="evidence" value="ECO:0007669"/>
    <property type="project" value="InterPro"/>
</dbReference>
<dbReference type="GO" id="GO:0000976">
    <property type="term" value="F:transcription cis-regulatory region binding"/>
    <property type="evidence" value="ECO:0007669"/>
    <property type="project" value="TreeGrafter"/>
</dbReference>
<dbReference type="PROSITE" id="PS50188">
    <property type="entry name" value="B302_SPRY"/>
    <property type="match status" value="1"/>
</dbReference>
<dbReference type="InterPro" id="IPR001870">
    <property type="entry name" value="B30.2/SPRY"/>
</dbReference>
<dbReference type="InterPro" id="IPR037353">
    <property type="entry name" value="ASH2"/>
</dbReference>
<evidence type="ECO:0000313" key="6">
    <source>
        <dbReference type="Proteomes" id="UP000029867"/>
    </source>
</evidence>
<proteinExistence type="inferred from homology"/>
<keyword evidence="2" id="KW-0539">Nucleus</keyword>
<reference evidence="6" key="1">
    <citation type="journal article" date="2014" name="Microb. Cell Fact.">
        <title>Exploiting Issatchenkia orientalis SD108 for succinic acid production.</title>
        <authorList>
            <person name="Xiao H."/>
            <person name="Shao Z."/>
            <person name="Jiang Y."/>
            <person name="Dole S."/>
            <person name="Zhao H."/>
        </authorList>
    </citation>
    <scope>NUCLEOTIDE SEQUENCE [LARGE SCALE GENOMIC DNA]</scope>
    <source>
        <strain evidence="6">SD108</strain>
    </source>
</reference>